<dbReference type="GO" id="GO:0005886">
    <property type="term" value="C:plasma membrane"/>
    <property type="evidence" value="ECO:0007669"/>
    <property type="project" value="UniProtKB-SubCell"/>
</dbReference>
<evidence type="ECO:0000259" key="8">
    <source>
        <dbReference type="Pfam" id="PF00924"/>
    </source>
</evidence>
<gene>
    <name evidence="11" type="primary">mscS_2</name>
    <name evidence="11" type="ORF">NCTC13337_00962</name>
</gene>
<proteinExistence type="inferred from homology"/>
<comment type="subcellular location">
    <subcellularLocation>
        <location evidence="7">Cell inner membrane</location>
        <topology evidence="7">Multi-pass membrane protein</topology>
    </subcellularLocation>
    <subcellularLocation>
        <location evidence="1">Cell membrane</location>
        <topology evidence="1">Multi-pass membrane protein</topology>
    </subcellularLocation>
</comment>
<feature type="domain" description="Mechanosensitive ion channel MscS" evidence="8">
    <location>
        <begin position="224"/>
        <end position="291"/>
    </location>
</feature>
<evidence type="ECO:0000256" key="7">
    <source>
        <dbReference type="RuleBase" id="RU369025"/>
    </source>
</evidence>
<dbReference type="Gene3D" id="2.30.30.60">
    <property type="match status" value="1"/>
</dbReference>
<keyword evidence="7" id="KW-0813">Transport</keyword>
<dbReference type="Proteomes" id="UP000254601">
    <property type="component" value="Unassembled WGS sequence"/>
</dbReference>
<evidence type="ECO:0000256" key="2">
    <source>
        <dbReference type="ARBA" id="ARBA00008017"/>
    </source>
</evidence>
<dbReference type="RefSeq" id="WP_084601555.1">
    <property type="nucleotide sequence ID" value="NZ_LWHB01000029.1"/>
</dbReference>
<organism evidence="11 12">
    <name type="scientific">Suttonella ornithocola</name>
    <dbReference type="NCBI Taxonomy" id="279832"/>
    <lineage>
        <taxon>Bacteria</taxon>
        <taxon>Pseudomonadati</taxon>
        <taxon>Pseudomonadota</taxon>
        <taxon>Gammaproteobacteria</taxon>
        <taxon>Cardiobacteriales</taxon>
        <taxon>Cardiobacteriaceae</taxon>
        <taxon>Suttonella</taxon>
    </lineage>
</organism>
<dbReference type="SUPFAM" id="SSF50182">
    <property type="entry name" value="Sm-like ribonucleoproteins"/>
    <property type="match status" value="1"/>
</dbReference>
<dbReference type="GO" id="GO:0008381">
    <property type="term" value="F:mechanosensitive monoatomic ion channel activity"/>
    <property type="evidence" value="ECO:0007669"/>
    <property type="project" value="InterPro"/>
</dbReference>
<protein>
    <recommendedName>
        <fullName evidence="7">Small-conductance mechanosensitive channel</fullName>
    </recommendedName>
</protein>
<evidence type="ECO:0000256" key="3">
    <source>
        <dbReference type="ARBA" id="ARBA00022475"/>
    </source>
</evidence>
<feature type="transmembrane region" description="Helical" evidence="7">
    <location>
        <begin position="141"/>
        <end position="158"/>
    </location>
</feature>
<keyword evidence="7" id="KW-0406">Ion transport</keyword>
<dbReference type="Gene3D" id="3.30.70.100">
    <property type="match status" value="1"/>
</dbReference>
<dbReference type="InterPro" id="IPR045275">
    <property type="entry name" value="MscS_archaea/bacteria_type"/>
</dbReference>
<evidence type="ECO:0000256" key="5">
    <source>
        <dbReference type="ARBA" id="ARBA00022989"/>
    </source>
</evidence>
<keyword evidence="3" id="KW-1003">Cell membrane</keyword>
<comment type="subunit">
    <text evidence="7">Homoheptamer.</text>
</comment>
<sequence>MSETSASATPDFVGPPVPPDLPNTNDIAIIPEQIDLTDAHQVLGIDALQGIWQENVAPFLDKFDNYLPFFIAAAVLVVVYTLFFWGLKKLIDKIINRLFSASDKQKRWRSYSHIFLRLTNLMVCAVTVFALMPFAQNYTGAIFRVYALSVFIALLWNLSRHLIKSLSRKKNLDESITLLLNNVSNIVLILIGVYLAFRQFGVNLLPILGGLGVLGLAVGFAAQDILANFISGITLLIDRPFAIGDWIRADSYEGRVKGLTLRTTRIRTRNNEHVSIPNKDLAGSTVINLTRGGPLRIDAPIGVAYKTDIDQARAVLMQVVEQFEEIITRPAPVIAVESLGDSSVNLLIRFWIDAEEIAQYPALRMRLLEAAKKALDKAGIEIPFPHLQLHIDGAKALRPWQPQP</sequence>
<evidence type="ECO:0000256" key="6">
    <source>
        <dbReference type="ARBA" id="ARBA00023136"/>
    </source>
</evidence>
<comment type="function">
    <text evidence="7">Mechanosensitive channel that participates in the regulation of osmotic pressure changes within the cell, opening in response to stretch forces in the membrane lipid bilayer, without the need for other proteins. Contributes to normal resistance to hypoosmotic shock. Forms an ion channel of 1.0 nanosiemens conductance with a slight preference for anions.</text>
</comment>
<dbReference type="AlphaFoldDB" id="A0A380MQF7"/>
<dbReference type="InterPro" id="IPR011014">
    <property type="entry name" value="MscS_channel_TM-2"/>
</dbReference>
<accession>A0A380MQF7</accession>
<dbReference type="SUPFAM" id="SSF82689">
    <property type="entry name" value="Mechanosensitive channel protein MscS (YggB), C-terminal domain"/>
    <property type="match status" value="1"/>
</dbReference>
<dbReference type="Gene3D" id="1.10.287.1260">
    <property type="match status" value="1"/>
</dbReference>
<dbReference type="InterPro" id="IPR011066">
    <property type="entry name" value="MscS_channel_C_sf"/>
</dbReference>
<dbReference type="PANTHER" id="PTHR30221">
    <property type="entry name" value="SMALL-CONDUCTANCE MECHANOSENSITIVE CHANNEL"/>
    <property type="match status" value="1"/>
</dbReference>
<keyword evidence="5 7" id="KW-1133">Transmembrane helix</keyword>
<dbReference type="Pfam" id="PF00924">
    <property type="entry name" value="MS_channel_2nd"/>
    <property type="match status" value="1"/>
</dbReference>
<dbReference type="InterPro" id="IPR049142">
    <property type="entry name" value="MS_channel_1st"/>
</dbReference>
<dbReference type="InterPro" id="IPR023408">
    <property type="entry name" value="MscS_beta-dom_sf"/>
</dbReference>
<dbReference type="Pfam" id="PF21088">
    <property type="entry name" value="MS_channel_1st"/>
    <property type="match status" value="1"/>
</dbReference>
<keyword evidence="7" id="KW-0407">Ion channel</keyword>
<dbReference type="InterPro" id="IPR010920">
    <property type="entry name" value="LSM_dom_sf"/>
</dbReference>
<feature type="domain" description="Mechanosensitive ion channel MscS C-terminal" evidence="9">
    <location>
        <begin position="299"/>
        <end position="382"/>
    </location>
</feature>
<feature type="transmembrane region" description="Helical" evidence="7">
    <location>
        <begin position="178"/>
        <end position="197"/>
    </location>
</feature>
<dbReference type="PANTHER" id="PTHR30221:SF1">
    <property type="entry name" value="SMALL-CONDUCTANCE MECHANOSENSITIVE CHANNEL"/>
    <property type="match status" value="1"/>
</dbReference>
<comment type="similarity">
    <text evidence="2 7">Belongs to the MscS (TC 1.A.23) family.</text>
</comment>
<reference evidence="11 12" key="1">
    <citation type="submission" date="2018-06" db="EMBL/GenBank/DDBJ databases">
        <authorList>
            <consortium name="Pathogen Informatics"/>
            <person name="Doyle S."/>
        </authorList>
    </citation>
    <scope>NUCLEOTIDE SEQUENCE [LARGE SCALE GENOMIC DNA]</scope>
    <source>
        <strain evidence="11 12">NCTC13337</strain>
    </source>
</reference>
<name>A0A380MQF7_9GAMM</name>
<keyword evidence="6 7" id="KW-0472">Membrane</keyword>
<dbReference type="SUPFAM" id="SSF82861">
    <property type="entry name" value="Mechanosensitive channel protein MscS (YggB), transmembrane region"/>
    <property type="match status" value="1"/>
</dbReference>
<dbReference type="OrthoDB" id="9799209at2"/>
<keyword evidence="7" id="KW-0997">Cell inner membrane</keyword>
<evidence type="ECO:0000256" key="1">
    <source>
        <dbReference type="ARBA" id="ARBA00004651"/>
    </source>
</evidence>
<feature type="transmembrane region" description="Helical" evidence="7">
    <location>
        <begin position="66"/>
        <end position="87"/>
    </location>
</feature>
<dbReference type="EMBL" id="UHIC01000001">
    <property type="protein sequence ID" value="SUO94849.1"/>
    <property type="molecule type" value="Genomic_DNA"/>
</dbReference>
<evidence type="ECO:0000259" key="9">
    <source>
        <dbReference type="Pfam" id="PF21082"/>
    </source>
</evidence>
<dbReference type="InterPro" id="IPR049278">
    <property type="entry name" value="MS_channel_C"/>
</dbReference>
<evidence type="ECO:0000313" key="12">
    <source>
        <dbReference type="Proteomes" id="UP000254601"/>
    </source>
</evidence>
<keyword evidence="4 7" id="KW-0812">Transmembrane</keyword>
<evidence type="ECO:0000256" key="4">
    <source>
        <dbReference type="ARBA" id="ARBA00022692"/>
    </source>
</evidence>
<feature type="transmembrane region" description="Helical" evidence="7">
    <location>
        <begin position="203"/>
        <end position="222"/>
    </location>
</feature>
<evidence type="ECO:0000313" key="11">
    <source>
        <dbReference type="EMBL" id="SUO94849.1"/>
    </source>
</evidence>
<evidence type="ECO:0000259" key="10">
    <source>
        <dbReference type="Pfam" id="PF21088"/>
    </source>
</evidence>
<dbReference type="Pfam" id="PF21082">
    <property type="entry name" value="MS_channel_3rd"/>
    <property type="match status" value="1"/>
</dbReference>
<keyword evidence="12" id="KW-1185">Reference proteome</keyword>
<comment type="caution">
    <text evidence="7">Lacks conserved residue(s) required for the propagation of feature annotation.</text>
</comment>
<feature type="transmembrane region" description="Helical" evidence="7">
    <location>
        <begin position="114"/>
        <end position="135"/>
    </location>
</feature>
<dbReference type="InterPro" id="IPR006685">
    <property type="entry name" value="MscS_channel_2nd"/>
</dbReference>
<feature type="domain" description="Mechanosensitive ion channel transmembrane helices 2/3" evidence="10">
    <location>
        <begin position="182"/>
        <end position="223"/>
    </location>
</feature>